<dbReference type="InterPro" id="IPR027417">
    <property type="entry name" value="P-loop_NTPase"/>
</dbReference>
<dbReference type="Proteomes" id="UP000202922">
    <property type="component" value="Unassembled WGS sequence"/>
</dbReference>
<dbReference type="AlphaFoldDB" id="A0A238KSJ5"/>
<protein>
    <submittedName>
        <fullName evidence="1">Antiporter inner membrane protein</fullName>
    </submittedName>
</protein>
<sequence length="323" mass="35506">MAQRHKTLETVALPPRPLGTVALGRCSPFQCAIHKIVYACLNGRAYLFLGKGNGVAHIIVVGNEKGGAGKSTMSMHVATALARMGHKVGGLDLDLRQRSFGRYMDNRRAFCAREGLNLPTPEYRELPEISQDQLDPGENIYDRRLSAAVAGLEQDADFILIDCPGSHTRLSQVAHSLADTLITPLNDSFVDFDLLARVDPKEGTILGPSIYSEMVWSARQLRAQAGLPAIDWIVLRNRLGAQQMHNKKKMGAALEKLSQRIGFRVAPGFSERVIFRELFPNGLTLLDLKDVGVKGLNLSNVAARQELRDLMSALNLPGVRIDF</sequence>
<dbReference type="Gene3D" id="3.40.50.300">
    <property type="entry name" value="P-loop containing nucleotide triphosphate hydrolases"/>
    <property type="match status" value="1"/>
</dbReference>
<dbReference type="PANTHER" id="PTHR13696:SF96">
    <property type="entry name" value="COBQ_COBB_MIND_PARA NUCLEOTIDE BINDING DOMAIN-CONTAINING PROTEIN"/>
    <property type="match status" value="1"/>
</dbReference>
<name>A0A238KSJ5_9RHOB</name>
<accession>A0A238KSJ5</accession>
<organism evidence="1 2">
    <name type="scientific">Actibacterium lipolyticum</name>
    <dbReference type="NCBI Taxonomy" id="1524263"/>
    <lineage>
        <taxon>Bacteria</taxon>
        <taxon>Pseudomonadati</taxon>
        <taxon>Pseudomonadota</taxon>
        <taxon>Alphaproteobacteria</taxon>
        <taxon>Rhodobacterales</taxon>
        <taxon>Roseobacteraceae</taxon>
        <taxon>Actibacterium</taxon>
    </lineage>
</organism>
<keyword evidence="2" id="KW-1185">Reference proteome</keyword>
<evidence type="ECO:0000313" key="2">
    <source>
        <dbReference type="Proteomes" id="UP000202922"/>
    </source>
</evidence>
<evidence type="ECO:0000313" key="1">
    <source>
        <dbReference type="EMBL" id="SMX45630.1"/>
    </source>
</evidence>
<dbReference type="InterPro" id="IPR050678">
    <property type="entry name" value="DNA_Partitioning_ATPase"/>
</dbReference>
<dbReference type="EMBL" id="FXYE01000002">
    <property type="protein sequence ID" value="SMX45630.1"/>
    <property type="molecule type" value="Genomic_DNA"/>
</dbReference>
<dbReference type="SUPFAM" id="SSF52540">
    <property type="entry name" value="P-loop containing nucleoside triphosphate hydrolases"/>
    <property type="match status" value="1"/>
</dbReference>
<reference evidence="2" key="1">
    <citation type="submission" date="2017-05" db="EMBL/GenBank/DDBJ databases">
        <authorList>
            <person name="Rodrigo-Torres L."/>
            <person name="Arahal R. D."/>
            <person name="Lucena T."/>
        </authorList>
    </citation>
    <scope>NUCLEOTIDE SEQUENCE [LARGE SCALE GENOMIC DNA]</scope>
    <source>
        <strain evidence="2">CECT 8621</strain>
    </source>
</reference>
<dbReference type="Pfam" id="PF09140">
    <property type="entry name" value="MipZ"/>
    <property type="match status" value="1"/>
</dbReference>
<dbReference type="CDD" id="cd02042">
    <property type="entry name" value="ParAB_family"/>
    <property type="match status" value="1"/>
</dbReference>
<gene>
    <name evidence="1" type="ORF">COL8621_02852</name>
</gene>
<dbReference type="InterPro" id="IPR015223">
    <property type="entry name" value="MipZ"/>
</dbReference>
<proteinExistence type="predicted"/>
<dbReference type="PANTHER" id="PTHR13696">
    <property type="entry name" value="P-LOOP CONTAINING NUCLEOSIDE TRIPHOSPHATE HYDROLASE"/>
    <property type="match status" value="1"/>
</dbReference>